<keyword evidence="3" id="KW-1185">Reference proteome</keyword>
<evidence type="ECO:0000256" key="1">
    <source>
        <dbReference type="SAM" id="Phobius"/>
    </source>
</evidence>
<dbReference type="Proteomes" id="UP001170651">
    <property type="component" value="Unassembled WGS sequence"/>
</dbReference>
<dbReference type="InterPro" id="IPR043130">
    <property type="entry name" value="CDP-OH_PTrfase_TM_dom"/>
</dbReference>
<accession>A0A9K3SU42</accession>
<organism evidence="2 3">
    <name type="scientific">Candidatus Phytoplasma australasiaticum subsp. australasiaticum</name>
    <dbReference type="NCBI Taxonomy" id="2832407"/>
    <lineage>
        <taxon>Bacteria</taxon>
        <taxon>Bacillati</taxon>
        <taxon>Mycoplasmatota</taxon>
        <taxon>Mollicutes</taxon>
        <taxon>Acholeplasmatales</taxon>
        <taxon>Acholeplasmataceae</taxon>
        <taxon>Candidatus Phytoplasma</taxon>
        <taxon>16SrII (Peanut WB group)</taxon>
        <taxon>Candidatus Phytoplasma australasiaticum</taxon>
    </lineage>
</organism>
<feature type="transmembrane region" description="Helical" evidence="1">
    <location>
        <begin position="32"/>
        <end position="52"/>
    </location>
</feature>
<dbReference type="InterPro" id="IPR000462">
    <property type="entry name" value="CDP-OH_P_trans"/>
</dbReference>
<dbReference type="GeneID" id="93018261"/>
<reference evidence="2 3" key="1">
    <citation type="journal article" date="2023" name="Int. J. Syst. Evol. Microbiol.">
        <title>The observation of taxonomic boundaries for the 16SrII and 16SrXXV phytoplasmas using genome-based delimitation.</title>
        <authorList>
            <person name="Rodrigues Jardim B."/>
            <person name="Tran-Nguyen L.T.T."/>
            <person name="Gambley C."/>
            <person name="Al-Sadi A.M."/>
            <person name="Al-Subhi A.M."/>
            <person name="Foissac X."/>
            <person name="Salar P."/>
            <person name="Cai H."/>
            <person name="Yang J.Y."/>
            <person name="Davis R."/>
            <person name="Jones L."/>
            <person name="Rodoni B."/>
            <person name="Constable F.E."/>
        </authorList>
    </citation>
    <scope>NUCLEOTIDE SEQUENCE [LARGE SCALE GENOMIC DNA]</scope>
    <source>
        <strain evidence="2">BAWM-OMN-P26</strain>
    </source>
</reference>
<dbReference type="Gene3D" id="1.20.120.1760">
    <property type="match status" value="1"/>
</dbReference>
<dbReference type="RefSeq" id="WP_213680399.1">
    <property type="nucleotide sequence ID" value="NZ_JALQCT010000006.1"/>
</dbReference>
<dbReference type="GO" id="GO:0008654">
    <property type="term" value="P:phospholipid biosynthetic process"/>
    <property type="evidence" value="ECO:0007669"/>
    <property type="project" value="InterPro"/>
</dbReference>
<dbReference type="GO" id="GO:0016780">
    <property type="term" value="F:phosphotransferase activity, for other substituted phosphate groups"/>
    <property type="evidence" value="ECO:0007669"/>
    <property type="project" value="InterPro"/>
</dbReference>
<keyword evidence="1" id="KW-1133">Transmembrane helix</keyword>
<comment type="caution">
    <text evidence="2">The sequence shown here is derived from an EMBL/GenBank/DDBJ whole genome shotgun (WGS) entry which is preliminary data.</text>
</comment>
<dbReference type="AlphaFoldDB" id="A0A9K3SU42"/>
<keyword evidence="1" id="KW-0812">Transmembrane</keyword>
<keyword evidence="1" id="KW-0472">Membrane</keyword>
<feature type="transmembrane region" description="Helical" evidence="1">
    <location>
        <begin position="73"/>
        <end position="91"/>
    </location>
</feature>
<feature type="transmembrane region" description="Helical" evidence="1">
    <location>
        <begin position="103"/>
        <end position="122"/>
    </location>
</feature>
<protein>
    <submittedName>
        <fullName evidence="2">CDP-alcohol phosphatidyltransferase family protein</fullName>
    </submittedName>
</protein>
<feature type="transmembrane region" description="Helical" evidence="1">
    <location>
        <begin position="204"/>
        <end position="223"/>
    </location>
</feature>
<evidence type="ECO:0000313" key="2">
    <source>
        <dbReference type="EMBL" id="MDO8054431.1"/>
    </source>
</evidence>
<feature type="transmembrane region" description="Helical" evidence="1">
    <location>
        <begin position="175"/>
        <end position="192"/>
    </location>
</feature>
<gene>
    <name evidence="2" type="ORF">OC696_00910</name>
</gene>
<dbReference type="EMBL" id="JAOSIW010000004">
    <property type="protein sequence ID" value="MDO8054431.1"/>
    <property type="molecule type" value="Genomic_DNA"/>
</dbReference>
<proteinExistence type="predicted"/>
<sequence length="234" mass="27115">MFLGMYNYTVYLTYLNLLSGFMGIICAVQNKIILACVLLLLSGILDVLDGIVSRCKKVRSLKEKRYGIQIDSLSDLISFGILPIFIGISFYKKIFYKDLDFKNYYDILFILISFLYLLASLIRLAYFNVLSESSKKKANINKFIGVPVTIASIIFPLLVLLFYFNPLQILNWNKIFFGIYVFCLVLLSFLFINDKLEFNKPDILGVLLILCLLFIIMFIFLLINKNIFFHMSKL</sequence>
<dbReference type="Pfam" id="PF01066">
    <property type="entry name" value="CDP-OH_P_transf"/>
    <property type="match status" value="1"/>
</dbReference>
<dbReference type="GO" id="GO:0016020">
    <property type="term" value="C:membrane"/>
    <property type="evidence" value="ECO:0007669"/>
    <property type="project" value="InterPro"/>
</dbReference>
<evidence type="ECO:0000313" key="3">
    <source>
        <dbReference type="Proteomes" id="UP001170651"/>
    </source>
</evidence>
<name>A0A9K3SU42_9MOLU</name>
<feature type="transmembrane region" description="Helical" evidence="1">
    <location>
        <begin position="143"/>
        <end position="163"/>
    </location>
</feature>